<name>A0A5N0T582_9MICO</name>
<evidence type="ECO:0000313" key="4">
    <source>
        <dbReference type="Proteomes" id="UP000326838"/>
    </source>
</evidence>
<evidence type="ECO:0000313" key="3">
    <source>
        <dbReference type="EMBL" id="KAA9130093.1"/>
    </source>
</evidence>
<keyword evidence="1" id="KW-0472">Membrane</keyword>
<accession>A0A5N0T582</accession>
<protein>
    <recommendedName>
        <fullName evidence="2">SAF domain-containing protein</fullName>
    </recommendedName>
</protein>
<evidence type="ECO:0000256" key="1">
    <source>
        <dbReference type="SAM" id="Phobius"/>
    </source>
</evidence>
<dbReference type="Proteomes" id="UP000326838">
    <property type="component" value="Unassembled WGS sequence"/>
</dbReference>
<evidence type="ECO:0000259" key="2">
    <source>
        <dbReference type="Pfam" id="PF08666"/>
    </source>
</evidence>
<dbReference type="EMBL" id="VYUY01000022">
    <property type="protein sequence ID" value="KAA9130093.1"/>
    <property type="molecule type" value="Genomic_DNA"/>
</dbReference>
<keyword evidence="4" id="KW-1185">Reference proteome</keyword>
<dbReference type="InterPro" id="IPR013974">
    <property type="entry name" value="SAF"/>
</dbReference>
<feature type="domain" description="SAF" evidence="2">
    <location>
        <begin position="46"/>
        <end position="104"/>
    </location>
</feature>
<dbReference type="CDD" id="cd11614">
    <property type="entry name" value="SAF_CpaB_FlgA_like"/>
    <property type="match status" value="1"/>
</dbReference>
<organism evidence="3 4">
    <name type="scientific">Microbacterium caowuchunii</name>
    <dbReference type="NCBI Taxonomy" id="2614638"/>
    <lineage>
        <taxon>Bacteria</taxon>
        <taxon>Bacillati</taxon>
        <taxon>Actinomycetota</taxon>
        <taxon>Actinomycetes</taxon>
        <taxon>Micrococcales</taxon>
        <taxon>Microbacteriaceae</taxon>
        <taxon>Microbacterium</taxon>
    </lineage>
</organism>
<gene>
    <name evidence="3" type="ORF">F6B40_15560</name>
</gene>
<dbReference type="RefSeq" id="WP_150895629.1">
    <property type="nucleotide sequence ID" value="NZ_VYUY01000022.1"/>
</dbReference>
<reference evidence="4" key="1">
    <citation type="submission" date="2019-09" db="EMBL/GenBank/DDBJ databases">
        <title>Mumia zhuanghuii sp. nov. isolated from the intestinal contents of plateau pika (Ochotona curzoniae) in the Qinghai-Tibet plateau of China.</title>
        <authorList>
            <person name="Tian Z."/>
        </authorList>
    </citation>
    <scope>NUCLEOTIDE SEQUENCE [LARGE SCALE GENOMIC DNA]</scope>
    <source>
        <strain evidence="4">L-033</strain>
    </source>
</reference>
<feature type="transmembrane region" description="Helical" evidence="1">
    <location>
        <begin position="20"/>
        <end position="41"/>
    </location>
</feature>
<dbReference type="Pfam" id="PF08666">
    <property type="entry name" value="SAF"/>
    <property type="match status" value="1"/>
</dbReference>
<keyword evidence="1" id="KW-1133">Transmembrane helix</keyword>
<comment type="caution">
    <text evidence="3">The sequence shown here is derived from an EMBL/GenBank/DDBJ whole genome shotgun (WGS) entry which is preliminary data.</text>
</comment>
<sequence>MTAPDAPRQRPRALWADARFLIGAVLVLASIAGVWLVVAAARQTVPVYAATRTIVPGEAVAAADLRVVDVALGTLEDTYAAVDGLAEDTVALRTIHAGELVPAQAIGAAAASRSTTVVVRSATDIPSGVDTGTGVEVWAAPLDPEGIRQAPRILVADATVAGVTRDQSMVGGGTASVELVIPRAQVADVLAAISGDAALSVVPAGGAPG</sequence>
<proteinExistence type="predicted"/>
<keyword evidence="1" id="KW-0812">Transmembrane</keyword>
<dbReference type="AlphaFoldDB" id="A0A5N0T582"/>